<evidence type="ECO:0000256" key="5">
    <source>
        <dbReference type="SAM" id="Phobius"/>
    </source>
</evidence>
<feature type="transmembrane region" description="Helical" evidence="5">
    <location>
        <begin position="37"/>
        <end position="59"/>
    </location>
</feature>
<sequence>MQGCPAAAIGSESQTTTVYTDAERLYSVKAMKFTARMAFISVAATLAYLGLAILGWGVAFFSRPALVVIAISTLAMAIVALFTEGNLSPGEREDRGNRWVLPVFGLIGLLSAFLPAYTDRIGFWTVGGEGLRWVGVVLFIAGGALRIWPVFVLGKRFSGLVAIQPGHTLVTDGVYKILRNPSYLGLLVNSLGWALAFRSVVGLLLTALTLVPLIARIRAEEALLRAQFGSEYDAYCASTWRLIPWIY</sequence>
<dbReference type="GO" id="GO:0016020">
    <property type="term" value="C:membrane"/>
    <property type="evidence" value="ECO:0007669"/>
    <property type="project" value="UniProtKB-SubCell"/>
</dbReference>
<evidence type="ECO:0000256" key="1">
    <source>
        <dbReference type="ARBA" id="ARBA00004141"/>
    </source>
</evidence>
<dbReference type="InterPro" id="IPR007269">
    <property type="entry name" value="ICMT_MeTrfase"/>
</dbReference>
<feature type="transmembrane region" description="Helical" evidence="5">
    <location>
        <begin position="130"/>
        <end position="148"/>
    </location>
</feature>
<evidence type="ECO:0000256" key="3">
    <source>
        <dbReference type="ARBA" id="ARBA00022989"/>
    </source>
</evidence>
<feature type="transmembrane region" description="Helical" evidence="5">
    <location>
        <begin position="65"/>
        <end position="87"/>
    </location>
</feature>
<evidence type="ECO:0000256" key="4">
    <source>
        <dbReference type="ARBA" id="ARBA00023136"/>
    </source>
</evidence>
<comment type="subcellular location">
    <subcellularLocation>
        <location evidence="1">Membrane</location>
        <topology evidence="1">Multi-pass membrane protein</topology>
    </subcellularLocation>
</comment>
<proteinExistence type="predicted"/>
<name>A0A5E7EA80_PSEFL</name>
<feature type="transmembrane region" description="Helical" evidence="5">
    <location>
        <begin position="99"/>
        <end position="118"/>
    </location>
</feature>
<dbReference type="InterPro" id="IPR052527">
    <property type="entry name" value="Metal_cation-efflux_comp"/>
</dbReference>
<evidence type="ECO:0008006" key="8">
    <source>
        <dbReference type="Google" id="ProtNLM"/>
    </source>
</evidence>
<dbReference type="Proteomes" id="UP000379480">
    <property type="component" value="Unassembled WGS sequence"/>
</dbReference>
<evidence type="ECO:0000256" key="2">
    <source>
        <dbReference type="ARBA" id="ARBA00022692"/>
    </source>
</evidence>
<dbReference type="PANTHER" id="PTHR43847">
    <property type="entry name" value="BLL3993 PROTEIN"/>
    <property type="match status" value="1"/>
</dbReference>
<feature type="transmembrane region" description="Helical" evidence="5">
    <location>
        <begin position="190"/>
        <end position="215"/>
    </location>
</feature>
<keyword evidence="2 5" id="KW-0812">Transmembrane</keyword>
<dbReference type="PANTHER" id="PTHR43847:SF1">
    <property type="entry name" value="BLL3993 PROTEIN"/>
    <property type="match status" value="1"/>
</dbReference>
<dbReference type="AlphaFoldDB" id="A0A5E7EA80"/>
<accession>A0A5E7EA80</accession>
<evidence type="ECO:0000313" key="6">
    <source>
        <dbReference type="EMBL" id="VVO23761.1"/>
    </source>
</evidence>
<keyword evidence="3 5" id="KW-1133">Transmembrane helix</keyword>
<dbReference type="GO" id="GO:0004671">
    <property type="term" value="F:protein C-terminal S-isoprenylcysteine carboxyl O-methyltransferase activity"/>
    <property type="evidence" value="ECO:0007669"/>
    <property type="project" value="InterPro"/>
</dbReference>
<evidence type="ECO:0000313" key="7">
    <source>
        <dbReference type="Proteomes" id="UP000379480"/>
    </source>
</evidence>
<keyword evidence="4 5" id="KW-0472">Membrane</keyword>
<reference evidence="6 7" key="1">
    <citation type="submission" date="2019-09" db="EMBL/GenBank/DDBJ databases">
        <authorList>
            <person name="Chandra G."/>
            <person name="Truman W A."/>
        </authorList>
    </citation>
    <scope>NUCLEOTIDE SEQUENCE [LARGE SCALE GENOMIC DNA]</scope>
    <source>
        <strain evidence="6">PS723</strain>
    </source>
</reference>
<dbReference type="EMBL" id="CABVHY010000024">
    <property type="protein sequence ID" value="VVO23761.1"/>
    <property type="molecule type" value="Genomic_DNA"/>
</dbReference>
<organism evidence="6 7">
    <name type="scientific">Pseudomonas fluorescens</name>
    <dbReference type="NCBI Taxonomy" id="294"/>
    <lineage>
        <taxon>Bacteria</taxon>
        <taxon>Pseudomonadati</taxon>
        <taxon>Pseudomonadota</taxon>
        <taxon>Gammaproteobacteria</taxon>
        <taxon>Pseudomonadales</taxon>
        <taxon>Pseudomonadaceae</taxon>
        <taxon>Pseudomonas</taxon>
    </lineage>
</organism>
<dbReference type="Gene3D" id="1.20.120.1630">
    <property type="match status" value="1"/>
</dbReference>
<protein>
    <recommendedName>
        <fullName evidence="8">Isoprenylcysteine carboxyl methyltransferase</fullName>
    </recommendedName>
</protein>
<dbReference type="Pfam" id="PF04140">
    <property type="entry name" value="ICMT"/>
    <property type="match status" value="1"/>
</dbReference>
<gene>
    <name evidence="6" type="ORF">PS723_04424</name>
</gene>